<feature type="region of interest" description="Disordered" evidence="1">
    <location>
        <begin position="26"/>
        <end position="58"/>
    </location>
</feature>
<feature type="compositionally biased region" description="Low complexity" evidence="1">
    <location>
        <begin position="39"/>
        <end position="51"/>
    </location>
</feature>
<evidence type="ECO:0000313" key="2">
    <source>
        <dbReference type="EMBL" id="ENY78050.1"/>
    </source>
</evidence>
<dbReference type="Proteomes" id="UP000013237">
    <property type="component" value="Unassembled WGS sequence"/>
</dbReference>
<proteinExistence type="predicted"/>
<gene>
    <name evidence="2" type="ORF">C206_08704</name>
</gene>
<dbReference type="AlphaFoldDB" id="A0AAD2WC61"/>
<dbReference type="EMBL" id="APBQ01000056">
    <property type="protein sequence ID" value="ENY78050.1"/>
    <property type="molecule type" value="Genomic_DNA"/>
</dbReference>
<feature type="compositionally biased region" description="Polar residues" evidence="1">
    <location>
        <begin position="26"/>
        <end position="38"/>
    </location>
</feature>
<name>A0AAD2WC61_PSEPU</name>
<evidence type="ECO:0000313" key="3">
    <source>
        <dbReference type="Proteomes" id="UP000013237"/>
    </source>
</evidence>
<organism evidence="2 3">
    <name type="scientific">Pseudomonas putida TRO1</name>
    <dbReference type="NCBI Taxonomy" id="1227924"/>
    <lineage>
        <taxon>Bacteria</taxon>
        <taxon>Pseudomonadati</taxon>
        <taxon>Pseudomonadota</taxon>
        <taxon>Gammaproteobacteria</taxon>
        <taxon>Pseudomonadales</taxon>
        <taxon>Pseudomonadaceae</taxon>
        <taxon>Pseudomonas</taxon>
    </lineage>
</organism>
<comment type="caution">
    <text evidence="2">The sequence shown here is derived from an EMBL/GenBank/DDBJ whole genome shotgun (WGS) entry which is preliminary data.</text>
</comment>
<reference evidence="2 3" key="1">
    <citation type="submission" date="2013-02" db="EMBL/GenBank/DDBJ databases">
        <title>Insights into the proteome of triclosan-resistant Pseudomonas putida TRO1, isolated from activated sludge.</title>
        <authorList>
            <person name="Lolas I.B."/>
            <person name="Almeida B."/>
            <person name="Starnawski P.M."/>
            <person name="Soenderkaer M."/>
            <person name="Nielsen K.L."/>
            <person name="Nielsen J.L."/>
        </authorList>
    </citation>
    <scope>NUCLEOTIDE SEQUENCE [LARGE SCALE GENOMIC DNA]</scope>
    <source>
        <strain evidence="2 3">TRO1</strain>
    </source>
</reference>
<protein>
    <submittedName>
        <fullName evidence="2">Uncharacterized protein</fullName>
    </submittedName>
</protein>
<sequence length="94" mass="10210">MTGCQYIMSMEMTSIFSQGIRKIRFTQNPTGKNTPLTKGSSVRPGSTSSTSKGIAPDTKTGQITLSTWKTYGFKEPQALGFAMKSCRYVAIAIC</sequence>
<accession>A0AAD2WC61</accession>
<evidence type="ECO:0000256" key="1">
    <source>
        <dbReference type="SAM" id="MobiDB-lite"/>
    </source>
</evidence>